<comment type="caution">
    <text evidence="3">The sequence shown here is derived from an EMBL/GenBank/DDBJ whole genome shotgun (WGS) entry which is preliminary data.</text>
</comment>
<accession>A0A543IZU2</accession>
<evidence type="ECO:0008006" key="5">
    <source>
        <dbReference type="Google" id="ProtNLM"/>
    </source>
</evidence>
<proteinExistence type="predicted"/>
<dbReference type="InterPro" id="IPR006311">
    <property type="entry name" value="TAT_signal"/>
</dbReference>
<sequence>MTARAAALRAGEDPVWGSVAALVAVQRRHALRTLAVVGAGLGLLLGAFALAPAAGAAALGGVPFGWLVLTAGVQPAWLVVALRHVRAAEQAERDLVRAVRRRTGAGGNGPVRPPGRGSA</sequence>
<evidence type="ECO:0000313" key="3">
    <source>
        <dbReference type="EMBL" id="TQM76096.1"/>
    </source>
</evidence>
<dbReference type="PROSITE" id="PS51318">
    <property type="entry name" value="TAT"/>
    <property type="match status" value="1"/>
</dbReference>
<dbReference type="OrthoDB" id="3483591at2"/>
<keyword evidence="4" id="KW-1185">Reference proteome</keyword>
<gene>
    <name evidence="3" type="ORF">FHX40_2820</name>
</gene>
<protein>
    <recommendedName>
        <fullName evidence="5">DUF485 domain-containing protein</fullName>
    </recommendedName>
</protein>
<keyword evidence="2" id="KW-0472">Membrane</keyword>
<dbReference type="RefSeq" id="WP_142260021.1">
    <property type="nucleotide sequence ID" value="NZ_BMPV01000001.1"/>
</dbReference>
<name>A0A543IZU2_9ACTN</name>
<feature type="transmembrane region" description="Helical" evidence="2">
    <location>
        <begin position="34"/>
        <end position="58"/>
    </location>
</feature>
<dbReference type="EMBL" id="VFPQ01000001">
    <property type="protein sequence ID" value="TQM76096.1"/>
    <property type="molecule type" value="Genomic_DNA"/>
</dbReference>
<reference evidence="3 4" key="1">
    <citation type="submission" date="2019-06" db="EMBL/GenBank/DDBJ databases">
        <title>Sequencing the genomes of 1000 actinobacteria strains.</title>
        <authorList>
            <person name="Klenk H.-P."/>
        </authorList>
    </citation>
    <scope>NUCLEOTIDE SEQUENCE [LARGE SCALE GENOMIC DNA]</scope>
    <source>
        <strain evidence="3 4">DSM 43186</strain>
    </source>
</reference>
<dbReference type="AlphaFoldDB" id="A0A543IZU2"/>
<feature type="region of interest" description="Disordered" evidence="1">
    <location>
        <begin position="99"/>
        <end position="119"/>
    </location>
</feature>
<keyword evidence="2" id="KW-0812">Transmembrane</keyword>
<dbReference type="Proteomes" id="UP000319213">
    <property type="component" value="Unassembled WGS sequence"/>
</dbReference>
<organism evidence="3 4">
    <name type="scientific">Thermopolyspora flexuosa</name>
    <dbReference type="NCBI Taxonomy" id="103836"/>
    <lineage>
        <taxon>Bacteria</taxon>
        <taxon>Bacillati</taxon>
        <taxon>Actinomycetota</taxon>
        <taxon>Actinomycetes</taxon>
        <taxon>Streptosporangiales</taxon>
        <taxon>Streptosporangiaceae</taxon>
        <taxon>Thermopolyspora</taxon>
    </lineage>
</organism>
<evidence type="ECO:0000313" key="4">
    <source>
        <dbReference type="Proteomes" id="UP000319213"/>
    </source>
</evidence>
<evidence type="ECO:0000256" key="2">
    <source>
        <dbReference type="SAM" id="Phobius"/>
    </source>
</evidence>
<feature type="transmembrane region" description="Helical" evidence="2">
    <location>
        <begin position="64"/>
        <end position="82"/>
    </location>
</feature>
<evidence type="ECO:0000256" key="1">
    <source>
        <dbReference type="SAM" id="MobiDB-lite"/>
    </source>
</evidence>
<keyword evidence="2" id="KW-1133">Transmembrane helix</keyword>